<accession>A0A9D2BJM6</accession>
<reference evidence="2" key="1">
    <citation type="journal article" date="2021" name="PeerJ">
        <title>Extensive microbial diversity within the chicken gut microbiome revealed by metagenomics and culture.</title>
        <authorList>
            <person name="Gilroy R."/>
            <person name="Ravi A."/>
            <person name="Getino M."/>
            <person name="Pursley I."/>
            <person name="Horton D.L."/>
            <person name="Alikhan N.F."/>
            <person name="Baker D."/>
            <person name="Gharbi K."/>
            <person name="Hall N."/>
            <person name="Watson M."/>
            <person name="Adriaenssens E.M."/>
            <person name="Foster-Nyarko E."/>
            <person name="Jarju S."/>
            <person name="Secka A."/>
            <person name="Antonio M."/>
            <person name="Oren A."/>
            <person name="Chaudhuri R.R."/>
            <person name="La Ragione R."/>
            <person name="Hildebrand F."/>
            <person name="Pallen M.J."/>
        </authorList>
    </citation>
    <scope>NUCLEOTIDE SEQUENCE</scope>
    <source>
        <strain evidence="2">CHK183-1962</strain>
    </source>
</reference>
<protein>
    <submittedName>
        <fullName evidence="2">DJ-1/PfpI family protein</fullName>
    </submittedName>
</protein>
<dbReference type="InterPro" id="IPR006287">
    <property type="entry name" value="DJ-1"/>
</dbReference>
<dbReference type="InterPro" id="IPR050325">
    <property type="entry name" value="Prot/Nucl_acid_deglycase"/>
</dbReference>
<sequence>MAKIYVFLADGCEEIEALTPVDIFRRAGEDVETVSIMGRREVTGSHKITIQADKKIEDGTFDDGDLLFLPGGMPGTLNLGANEQLKELILSYNRQGKRLAAICAAPSVLGGLGVLEGKQAVCFPGFEEQLKGAEVLRVPAVTSDNVTTGRGMGAAVDFALEVLKQLQGADAAAQMAEKIVYPYA</sequence>
<dbReference type="AlphaFoldDB" id="A0A9D2BJM6"/>
<feature type="domain" description="DJ-1/PfpI" evidence="1">
    <location>
        <begin position="3"/>
        <end position="165"/>
    </location>
</feature>
<evidence type="ECO:0000259" key="1">
    <source>
        <dbReference type="Pfam" id="PF01965"/>
    </source>
</evidence>
<dbReference type="NCBIfam" id="TIGR01383">
    <property type="entry name" value="not_thiJ"/>
    <property type="match status" value="1"/>
</dbReference>
<dbReference type="GO" id="GO:0005737">
    <property type="term" value="C:cytoplasm"/>
    <property type="evidence" value="ECO:0007669"/>
    <property type="project" value="TreeGrafter"/>
</dbReference>
<dbReference type="CDD" id="cd03135">
    <property type="entry name" value="GATase1_DJ-1"/>
    <property type="match status" value="1"/>
</dbReference>
<dbReference type="PANTHER" id="PTHR48094">
    <property type="entry name" value="PROTEIN/NUCLEIC ACID DEGLYCASE DJ-1-RELATED"/>
    <property type="match status" value="1"/>
</dbReference>
<comment type="caution">
    <text evidence="2">The sequence shown here is derived from an EMBL/GenBank/DDBJ whole genome shotgun (WGS) entry which is preliminary data.</text>
</comment>
<dbReference type="PANTHER" id="PTHR48094:SF12">
    <property type="entry name" value="PARKINSON DISEASE PROTEIN 7 HOMOLOG"/>
    <property type="match status" value="1"/>
</dbReference>
<dbReference type="InterPro" id="IPR029062">
    <property type="entry name" value="Class_I_gatase-like"/>
</dbReference>
<dbReference type="EMBL" id="DXEK01000160">
    <property type="protein sequence ID" value="HIX77847.1"/>
    <property type="molecule type" value="Genomic_DNA"/>
</dbReference>
<dbReference type="Proteomes" id="UP000886890">
    <property type="component" value="Unassembled WGS sequence"/>
</dbReference>
<evidence type="ECO:0000313" key="3">
    <source>
        <dbReference type="Proteomes" id="UP000886890"/>
    </source>
</evidence>
<dbReference type="Pfam" id="PF01965">
    <property type="entry name" value="DJ-1_PfpI"/>
    <property type="match status" value="1"/>
</dbReference>
<name>A0A9D2BJM6_9FIRM</name>
<gene>
    <name evidence="2" type="ORF">H9734_09685</name>
</gene>
<dbReference type="InterPro" id="IPR002818">
    <property type="entry name" value="DJ-1/PfpI"/>
</dbReference>
<reference evidence="2" key="2">
    <citation type="submission" date="2021-04" db="EMBL/GenBank/DDBJ databases">
        <authorList>
            <person name="Gilroy R."/>
        </authorList>
    </citation>
    <scope>NUCLEOTIDE SEQUENCE</scope>
    <source>
        <strain evidence="2">CHK183-1962</strain>
    </source>
</reference>
<dbReference type="SUPFAM" id="SSF52317">
    <property type="entry name" value="Class I glutamine amidotransferase-like"/>
    <property type="match status" value="1"/>
</dbReference>
<organism evidence="2 3">
    <name type="scientific">Candidatus Fusicatenibacter merdavium</name>
    <dbReference type="NCBI Taxonomy" id="2838600"/>
    <lineage>
        <taxon>Bacteria</taxon>
        <taxon>Bacillati</taxon>
        <taxon>Bacillota</taxon>
        <taxon>Clostridia</taxon>
        <taxon>Lachnospirales</taxon>
        <taxon>Lachnospiraceae</taxon>
        <taxon>Fusicatenibacter</taxon>
    </lineage>
</organism>
<evidence type="ECO:0000313" key="2">
    <source>
        <dbReference type="EMBL" id="HIX77847.1"/>
    </source>
</evidence>
<dbReference type="Gene3D" id="3.40.50.880">
    <property type="match status" value="1"/>
</dbReference>
<proteinExistence type="predicted"/>